<dbReference type="PANTHER" id="PTHR30305:SF3">
    <property type="entry name" value="PROTEIN YJDM"/>
    <property type="match status" value="1"/>
</dbReference>
<dbReference type="Gene3D" id="2.20.25.10">
    <property type="match status" value="1"/>
</dbReference>
<comment type="similarity">
    <text evidence="1">Belongs to the YjdM family.</text>
</comment>
<accession>A0A254PRP7</accession>
<proteinExistence type="inferred from homology"/>
<name>A0A254PRP7_9BURK</name>
<dbReference type="RefSeq" id="WP_088528286.1">
    <property type="nucleotide sequence ID" value="NZ_NGUO01000024.1"/>
</dbReference>
<dbReference type="InterPro" id="IPR013987">
    <property type="entry name" value="YjdM_N"/>
</dbReference>
<reference evidence="4 5" key="1">
    <citation type="submission" date="2017-05" db="EMBL/GenBank/DDBJ databases">
        <title>Polynucleobacter sp. MWH-K35W1 isolated from the permanently anoxic monimolimnion of a meromictic lake.</title>
        <authorList>
            <person name="Hahn M.W."/>
        </authorList>
    </citation>
    <scope>NUCLEOTIDE SEQUENCE [LARGE SCALE GENOMIC DNA]</scope>
    <source>
        <strain evidence="4 5">MWH-K35W1</strain>
    </source>
</reference>
<evidence type="ECO:0000313" key="5">
    <source>
        <dbReference type="Proteomes" id="UP000198104"/>
    </source>
</evidence>
<dbReference type="InterPro" id="IPR004624">
    <property type="entry name" value="YjdM"/>
</dbReference>
<dbReference type="SUPFAM" id="SSF57783">
    <property type="entry name" value="Zinc beta-ribbon"/>
    <property type="match status" value="1"/>
</dbReference>
<dbReference type="EMBL" id="NGUO01000024">
    <property type="protein sequence ID" value="OWS69220.1"/>
    <property type="molecule type" value="Genomic_DNA"/>
</dbReference>
<dbReference type="OrthoDB" id="9810131at2"/>
<feature type="domain" description="Protein YjdM C-terminal" evidence="2">
    <location>
        <begin position="49"/>
        <end position="115"/>
    </location>
</feature>
<feature type="domain" description="Protein YjdM N-terminal" evidence="3">
    <location>
        <begin position="8"/>
        <end position="35"/>
    </location>
</feature>
<dbReference type="Proteomes" id="UP000198104">
    <property type="component" value="Unassembled WGS sequence"/>
</dbReference>
<gene>
    <name evidence="4" type="ORF">CBI30_10715</name>
</gene>
<evidence type="ECO:0000259" key="2">
    <source>
        <dbReference type="Pfam" id="PF03831"/>
    </source>
</evidence>
<sequence>MNTTANPPKCPACQEDMTYPDGENYVCAQCGHEWPIIASTEDDEGGLIVKDANGNLLADGDTVTLVKDLKVKGSSTTLKVGTKIKGIRLVAGDHEVDCKTEAGNMLLKACFLKKA</sequence>
<evidence type="ECO:0000313" key="4">
    <source>
        <dbReference type="EMBL" id="OWS69220.1"/>
    </source>
</evidence>
<keyword evidence="5" id="KW-1185">Reference proteome</keyword>
<dbReference type="NCBIfam" id="TIGR00686">
    <property type="entry name" value="phnA"/>
    <property type="match status" value="1"/>
</dbReference>
<comment type="caution">
    <text evidence="4">The sequence shown here is derived from an EMBL/GenBank/DDBJ whole genome shotgun (WGS) entry which is preliminary data.</text>
</comment>
<dbReference type="Pfam" id="PF08274">
    <property type="entry name" value="Zn_Ribbon_YjdM"/>
    <property type="match status" value="1"/>
</dbReference>
<dbReference type="Pfam" id="PF03831">
    <property type="entry name" value="YjdM"/>
    <property type="match status" value="1"/>
</dbReference>
<dbReference type="SUPFAM" id="SSF82057">
    <property type="entry name" value="Prokaryotic SH3-related domain"/>
    <property type="match status" value="1"/>
</dbReference>
<protein>
    <submittedName>
        <fullName evidence="4">Alkylphosphonate utilization protein</fullName>
    </submittedName>
</protein>
<dbReference type="PANTHER" id="PTHR30305">
    <property type="entry name" value="PROTEIN YJDM-RELATED"/>
    <property type="match status" value="1"/>
</dbReference>
<evidence type="ECO:0000259" key="3">
    <source>
        <dbReference type="Pfam" id="PF08274"/>
    </source>
</evidence>
<dbReference type="Gene3D" id="2.30.30.40">
    <property type="entry name" value="SH3 Domains"/>
    <property type="match status" value="1"/>
</dbReference>
<evidence type="ECO:0000256" key="1">
    <source>
        <dbReference type="ARBA" id="ARBA00009248"/>
    </source>
</evidence>
<dbReference type="AlphaFoldDB" id="A0A254PRP7"/>
<organism evidence="4 5">
    <name type="scientific">Polynucleobacter aenigmaticus</name>
    <dbReference type="NCBI Taxonomy" id="1743164"/>
    <lineage>
        <taxon>Bacteria</taxon>
        <taxon>Pseudomonadati</taxon>
        <taxon>Pseudomonadota</taxon>
        <taxon>Betaproteobacteria</taxon>
        <taxon>Burkholderiales</taxon>
        <taxon>Burkholderiaceae</taxon>
        <taxon>Polynucleobacter</taxon>
    </lineage>
</organism>
<dbReference type="InterPro" id="IPR013988">
    <property type="entry name" value="YjdM_C"/>
</dbReference>